<dbReference type="SUPFAM" id="SSF53335">
    <property type="entry name" value="S-adenosyl-L-methionine-dependent methyltransferases"/>
    <property type="match status" value="1"/>
</dbReference>
<feature type="binding site" evidence="6">
    <location>
        <position position="112"/>
    </location>
    <ligand>
        <name>S-adenosyl-L-methionine</name>
        <dbReference type="ChEBI" id="CHEBI:59789"/>
    </ligand>
</feature>
<dbReference type="Proteomes" id="UP000283458">
    <property type="component" value="Unassembled WGS sequence"/>
</dbReference>
<reference evidence="9 10" key="1">
    <citation type="submission" date="2018-09" db="EMBL/GenBank/DDBJ databases">
        <authorList>
            <person name="Zhu H."/>
        </authorList>
    </citation>
    <scope>NUCLEOTIDE SEQUENCE [LARGE SCALE GENOMIC DNA]</scope>
    <source>
        <strain evidence="9 10">K2W22B-5</strain>
    </source>
</reference>
<evidence type="ECO:0000256" key="2">
    <source>
        <dbReference type="ARBA" id="ARBA00022603"/>
    </source>
</evidence>
<evidence type="ECO:0000256" key="1">
    <source>
        <dbReference type="ARBA" id="ARBA00001541"/>
    </source>
</evidence>
<feature type="binding site" evidence="6">
    <location>
        <begin position="254"/>
        <end position="255"/>
    </location>
    <ligand>
        <name>S-adenosyl-L-methionine</name>
        <dbReference type="ChEBI" id="CHEBI:59789"/>
    </ligand>
</feature>
<proteinExistence type="predicted"/>
<comment type="function">
    <text evidence="5">Methylation of the membrane-bound methyl-accepting chemotaxis proteins (MCP) to form gamma-glutamyl methyl ester residues in MCP.</text>
</comment>
<dbReference type="AlphaFoldDB" id="A0A418W093"/>
<feature type="binding site" evidence="6">
    <location>
        <position position="108"/>
    </location>
    <ligand>
        <name>S-adenosyl-L-methionine</name>
        <dbReference type="ChEBI" id="CHEBI:59789"/>
    </ligand>
</feature>
<dbReference type="GO" id="GO:0032259">
    <property type="term" value="P:methylation"/>
    <property type="evidence" value="ECO:0007669"/>
    <property type="project" value="UniProtKB-KW"/>
</dbReference>
<evidence type="ECO:0000256" key="4">
    <source>
        <dbReference type="ARBA" id="ARBA00022691"/>
    </source>
</evidence>
<dbReference type="InterPro" id="IPR000780">
    <property type="entry name" value="CheR_MeTrfase"/>
</dbReference>
<name>A0A418W093_9PROT</name>
<evidence type="ECO:0000256" key="7">
    <source>
        <dbReference type="SAM" id="MobiDB-lite"/>
    </source>
</evidence>
<dbReference type="InterPro" id="IPR050903">
    <property type="entry name" value="Bact_Chemotaxis_MeTrfase"/>
</dbReference>
<feature type="binding site" evidence="6">
    <location>
        <begin position="237"/>
        <end position="238"/>
    </location>
    <ligand>
        <name>S-adenosyl-L-methionine</name>
        <dbReference type="ChEBI" id="CHEBI:59789"/>
    </ligand>
</feature>
<dbReference type="InterPro" id="IPR026024">
    <property type="entry name" value="Chemotaxis_MeTrfase_CheR"/>
</dbReference>
<feature type="binding site" evidence="6">
    <location>
        <position position="152"/>
    </location>
    <ligand>
        <name>S-adenosyl-L-methionine</name>
        <dbReference type="ChEBI" id="CHEBI:59789"/>
    </ligand>
</feature>
<dbReference type="GO" id="GO:0008983">
    <property type="term" value="F:protein-glutamate O-methyltransferase activity"/>
    <property type="evidence" value="ECO:0007669"/>
    <property type="project" value="UniProtKB-EC"/>
</dbReference>
<dbReference type="EMBL" id="QYUL01000001">
    <property type="protein sequence ID" value="RJF83384.1"/>
    <property type="molecule type" value="Genomic_DNA"/>
</dbReference>
<dbReference type="InterPro" id="IPR022642">
    <property type="entry name" value="CheR_C"/>
</dbReference>
<evidence type="ECO:0000313" key="10">
    <source>
        <dbReference type="Proteomes" id="UP000283458"/>
    </source>
</evidence>
<dbReference type="PRINTS" id="PR00996">
    <property type="entry name" value="CHERMTFRASE"/>
</dbReference>
<feature type="domain" description="CheR-type methyltransferase" evidence="8">
    <location>
        <begin position="29"/>
        <end position="308"/>
    </location>
</feature>
<dbReference type="InterPro" id="IPR036804">
    <property type="entry name" value="CheR_N_sf"/>
</dbReference>
<dbReference type="OrthoDB" id="9816309at2"/>
<dbReference type="Pfam" id="PF01739">
    <property type="entry name" value="CheR"/>
    <property type="match status" value="1"/>
</dbReference>
<feature type="binding site" evidence="6">
    <location>
        <position position="106"/>
    </location>
    <ligand>
        <name>S-adenosyl-L-methionine</name>
        <dbReference type="ChEBI" id="CHEBI:59789"/>
    </ligand>
</feature>
<feature type="binding site" evidence="6">
    <location>
        <position position="179"/>
    </location>
    <ligand>
        <name>S-adenosyl-L-methionine</name>
        <dbReference type="ChEBI" id="CHEBI:59789"/>
    </ligand>
</feature>
<feature type="region of interest" description="Disordered" evidence="7">
    <location>
        <begin position="1"/>
        <end position="21"/>
    </location>
</feature>
<dbReference type="PANTHER" id="PTHR24422">
    <property type="entry name" value="CHEMOTAXIS PROTEIN METHYLTRANSFERASE"/>
    <property type="match status" value="1"/>
</dbReference>
<dbReference type="Pfam" id="PF03705">
    <property type="entry name" value="CheR_N"/>
    <property type="match status" value="1"/>
</dbReference>
<dbReference type="InterPro" id="IPR022641">
    <property type="entry name" value="CheR_N"/>
</dbReference>
<dbReference type="SUPFAM" id="SSF47757">
    <property type="entry name" value="Chemotaxis receptor methyltransferase CheR, N-terminal domain"/>
    <property type="match status" value="1"/>
</dbReference>
<evidence type="ECO:0000256" key="3">
    <source>
        <dbReference type="ARBA" id="ARBA00022679"/>
    </source>
</evidence>
<dbReference type="EC" id="2.1.1.80" evidence="5"/>
<dbReference type="PROSITE" id="PS50123">
    <property type="entry name" value="CHER"/>
    <property type="match status" value="1"/>
</dbReference>
<feature type="compositionally biased region" description="Low complexity" evidence="7">
    <location>
        <begin position="1"/>
        <end position="10"/>
    </location>
</feature>
<dbReference type="Gene3D" id="3.40.50.150">
    <property type="entry name" value="Vaccinia Virus protein VP39"/>
    <property type="match status" value="1"/>
</dbReference>
<accession>A0A418W093</accession>
<evidence type="ECO:0000313" key="9">
    <source>
        <dbReference type="EMBL" id="RJF83384.1"/>
    </source>
</evidence>
<keyword evidence="10" id="KW-1185">Reference proteome</keyword>
<dbReference type="SMART" id="SM00138">
    <property type="entry name" value="MeTrc"/>
    <property type="match status" value="1"/>
</dbReference>
<gene>
    <name evidence="9" type="ORF">D3877_01510</name>
</gene>
<evidence type="ECO:0000259" key="8">
    <source>
        <dbReference type="PROSITE" id="PS50123"/>
    </source>
</evidence>
<dbReference type="Gene3D" id="1.10.155.10">
    <property type="entry name" value="Chemotaxis receptor methyltransferase CheR, N-terminal domain"/>
    <property type="match status" value="1"/>
</dbReference>
<dbReference type="PANTHER" id="PTHR24422:SF19">
    <property type="entry name" value="CHEMOTAXIS PROTEIN METHYLTRANSFERASE"/>
    <property type="match status" value="1"/>
</dbReference>
<organism evidence="9 10">
    <name type="scientific">Azospirillum cavernae</name>
    <dbReference type="NCBI Taxonomy" id="2320860"/>
    <lineage>
        <taxon>Bacteria</taxon>
        <taxon>Pseudomonadati</taxon>
        <taxon>Pseudomonadota</taxon>
        <taxon>Alphaproteobacteria</taxon>
        <taxon>Rhodospirillales</taxon>
        <taxon>Azospirillaceae</taxon>
        <taxon>Azospirillum</taxon>
    </lineage>
</organism>
<comment type="caution">
    <text evidence="9">The sequence shown here is derived from an EMBL/GenBank/DDBJ whole genome shotgun (WGS) entry which is preliminary data.</text>
</comment>
<sequence>MYDRNPASSRSPDRRRQPPRSLGTVAELRNTREFRFERHHFDLIARLLHQLAGIALAAHKVEMVYARLARRLRDLRLPDFDAYCDLLQSEAGADEIGFLVNALTTNLTSFYREAHHFDFLERTVLPGIRDRNAGQPKPRLRIWSAGCSSGPEPYTIAMVLASTMGAELRRWDARILATDIDTHMVEAARRGVYNADGASGIPPAIRSRYTQATTLNGEPAIAMTDELKRLITVKPLNLLERWPMSGPFDAIFCRNVLIYFDRPGRTQVIESFARMIGSGGYLFLGHSESLYGVSDSFRQAGPTIYQRV</sequence>
<dbReference type="PIRSF" id="PIRSF000410">
    <property type="entry name" value="CheR"/>
    <property type="match status" value="1"/>
</dbReference>
<protein>
    <recommendedName>
        <fullName evidence="5">Chemotaxis protein methyltransferase</fullName>
        <ecNumber evidence="5">2.1.1.80</ecNumber>
    </recommendedName>
</protein>
<dbReference type="InterPro" id="IPR029063">
    <property type="entry name" value="SAM-dependent_MTases_sf"/>
</dbReference>
<evidence type="ECO:0000256" key="6">
    <source>
        <dbReference type="PIRSR" id="PIRSR000410-1"/>
    </source>
</evidence>
<comment type="catalytic activity">
    <reaction evidence="1 5">
        <text>L-glutamyl-[protein] + S-adenosyl-L-methionine = [protein]-L-glutamate 5-O-methyl ester + S-adenosyl-L-homocysteine</text>
        <dbReference type="Rhea" id="RHEA:24452"/>
        <dbReference type="Rhea" id="RHEA-COMP:10208"/>
        <dbReference type="Rhea" id="RHEA-COMP:10311"/>
        <dbReference type="ChEBI" id="CHEBI:29973"/>
        <dbReference type="ChEBI" id="CHEBI:57856"/>
        <dbReference type="ChEBI" id="CHEBI:59789"/>
        <dbReference type="ChEBI" id="CHEBI:82795"/>
        <dbReference type="EC" id="2.1.1.80"/>
    </reaction>
</comment>
<keyword evidence="3 5" id="KW-0808">Transferase</keyword>
<evidence type="ECO:0000256" key="5">
    <source>
        <dbReference type="PIRNR" id="PIRNR000410"/>
    </source>
</evidence>
<keyword evidence="4 5" id="KW-0949">S-adenosyl-L-methionine</keyword>
<keyword evidence="2 5" id="KW-0489">Methyltransferase</keyword>